<keyword evidence="2" id="KW-1185">Reference proteome</keyword>
<dbReference type="AlphaFoldDB" id="A0A8G2FW75"/>
<reference evidence="1 2" key="1">
    <citation type="submission" date="2017-04" db="EMBL/GenBank/DDBJ databases">
        <authorList>
            <person name="Varghese N."/>
            <person name="Submissions S."/>
        </authorList>
    </citation>
    <scope>NUCLEOTIDE SEQUENCE [LARGE SCALE GENOMIC DNA]</scope>
    <source>
        <strain evidence="1 2">DSM 9789</strain>
    </source>
</reference>
<protein>
    <submittedName>
        <fullName evidence="1">Uncharacterized protein</fullName>
    </submittedName>
</protein>
<dbReference type="EMBL" id="FWYE01000001">
    <property type="protein sequence ID" value="SMD30588.1"/>
    <property type="molecule type" value="Genomic_DNA"/>
</dbReference>
<evidence type="ECO:0000313" key="1">
    <source>
        <dbReference type="EMBL" id="SMD30588.1"/>
    </source>
</evidence>
<comment type="caution">
    <text evidence="1">The sequence shown here is derived from an EMBL/GenBank/DDBJ whole genome shotgun (WGS) entry which is preliminary data.</text>
</comment>
<accession>A0A8G2FW75</accession>
<name>A0A8G2FW75_PICTO</name>
<gene>
    <name evidence="1" type="ORF">SAMN02745355_0477</name>
</gene>
<dbReference type="Proteomes" id="UP000192315">
    <property type="component" value="Unassembled WGS sequence"/>
</dbReference>
<sequence>MHKFIWKVILTGAGDRRYLMSKIAYNSDVPATSKILRKRIRINNSSDVYNIDLMLNDIDPGEINDSIAKTAAFIIVAANITDKSTLDESIRIIKSLNGKNVYIIALGDDEKYRAEFYDRELEKLNNMVSGYYITSLKYDIEPVIERIVNNTIERMNI</sequence>
<evidence type="ECO:0000313" key="2">
    <source>
        <dbReference type="Proteomes" id="UP000192315"/>
    </source>
</evidence>
<organism evidence="1 2">
    <name type="scientific">Picrophilus torridus (strain ATCC 700027 / DSM 9790 / JCM 10055 / NBRC 100828 / KAW 2/3)</name>
    <dbReference type="NCBI Taxonomy" id="1122961"/>
    <lineage>
        <taxon>Archaea</taxon>
        <taxon>Methanobacteriati</taxon>
        <taxon>Thermoplasmatota</taxon>
        <taxon>Thermoplasmata</taxon>
        <taxon>Thermoplasmatales</taxon>
        <taxon>Picrophilaceae</taxon>
        <taxon>Picrophilus</taxon>
    </lineage>
</organism>
<proteinExistence type="predicted"/>